<proteinExistence type="predicted"/>
<evidence type="ECO:0000256" key="1">
    <source>
        <dbReference type="SAM" id="MobiDB-lite"/>
    </source>
</evidence>
<reference evidence="2" key="1">
    <citation type="submission" date="2017-05" db="UniProtKB">
        <authorList>
            <consortium name="EnsemblMetazoa"/>
        </authorList>
    </citation>
    <scope>IDENTIFICATION</scope>
</reference>
<accession>A0A1X7SW80</accession>
<name>A0A1X7SW80_AMPQE</name>
<dbReference type="EnsemblMetazoa" id="Aqu2.1.06237_001">
    <property type="protein sequence ID" value="Aqu2.1.06237_001"/>
    <property type="gene ID" value="Aqu2.1.06237"/>
</dbReference>
<dbReference type="AlphaFoldDB" id="A0A1X7SW80"/>
<feature type="compositionally biased region" description="Low complexity" evidence="1">
    <location>
        <begin position="72"/>
        <end position="86"/>
    </location>
</feature>
<dbReference type="InParanoid" id="A0A1X7SW80"/>
<sequence>MAERDSASGADSTEAVLSNLTTLLQDTVNRLEGRQISKPAATTAFVVQPSAPQVFATKIHSVRSERTTPVPSNFSWNPGSSTSSSSQACGKKRKSKEDFGKSRHPKRRKVATWTHTFVCLANKQQDIIPDSNERAKLQLAGLGEKKISMEGYNAAYLKAVVHNAEVYVRPLQRNLSIEESPTVEDEFLDVPKEKCLNCDEMVLVAELKDHLISCSRST</sequence>
<feature type="region of interest" description="Disordered" evidence="1">
    <location>
        <begin position="62"/>
        <end position="108"/>
    </location>
</feature>
<evidence type="ECO:0000313" key="2">
    <source>
        <dbReference type="EnsemblMetazoa" id="Aqu2.1.06237_001"/>
    </source>
</evidence>
<protein>
    <submittedName>
        <fullName evidence="2">Uncharacterized protein</fullName>
    </submittedName>
</protein>
<dbReference type="OrthoDB" id="5948939at2759"/>
<organism evidence="2">
    <name type="scientific">Amphimedon queenslandica</name>
    <name type="common">Sponge</name>
    <dbReference type="NCBI Taxonomy" id="400682"/>
    <lineage>
        <taxon>Eukaryota</taxon>
        <taxon>Metazoa</taxon>
        <taxon>Porifera</taxon>
        <taxon>Demospongiae</taxon>
        <taxon>Heteroscleromorpha</taxon>
        <taxon>Haplosclerida</taxon>
        <taxon>Niphatidae</taxon>
        <taxon>Amphimedon</taxon>
    </lineage>
</organism>